<dbReference type="Proteomes" id="UP001174136">
    <property type="component" value="Unassembled WGS sequence"/>
</dbReference>
<protein>
    <recommendedName>
        <fullName evidence="3">Transposase domain-containing protein</fullName>
    </recommendedName>
</protein>
<evidence type="ECO:0000313" key="2">
    <source>
        <dbReference type="Proteomes" id="UP001174136"/>
    </source>
</evidence>
<reference evidence="1" key="1">
    <citation type="journal article" date="2023" name="Front. Mar. Sci.">
        <title>A new Merluccius polli reference genome to investigate the effects of global change in West African waters.</title>
        <authorList>
            <person name="Mateo J.L."/>
            <person name="Blanco-Fernandez C."/>
            <person name="Garcia-Vazquez E."/>
            <person name="Machado-Schiaffino G."/>
        </authorList>
    </citation>
    <scope>NUCLEOTIDE SEQUENCE</scope>
    <source>
        <strain evidence="1">C29</strain>
        <tissue evidence="1">Fin</tissue>
    </source>
</reference>
<dbReference type="EMBL" id="JAOPHQ010000286">
    <property type="protein sequence ID" value="KAK0155436.1"/>
    <property type="molecule type" value="Genomic_DNA"/>
</dbReference>
<name>A0AA47P8W4_MERPO</name>
<dbReference type="InterPro" id="IPR004242">
    <property type="entry name" value="Transposase_21"/>
</dbReference>
<keyword evidence="2" id="KW-1185">Reference proteome</keyword>
<accession>A0AA47P8W4</accession>
<proteinExistence type="predicted"/>
<evidence type="ECO:0008006" key="3">
    <source>
        <dbReference type="Google" id="ProtNLM"/>
    </source>
</evidence>
<sequence>MDDDEQSFTNIFNNPEIQEQPIYSGASINRGQLLCLILAFILKYNISGSGLKDLLDLLNIVAPGCAPTSKYYFDKSFFNLAKQFEIHHYCKICSQYIGKLFTPCCSDGNVDERVNTNEGYYFLVMPLRQQLKELFKNTTFYKFLNDNKTNMGMGDIYSGSMYTSKLKTFVDTLDNISLSFNIDGASVFKSSNYSIWPIICTVNELPSTIRGKYAILHSLWFGSKPEMPTLLRPFVKELQELFTEGFSWHDNTGHKHNTKVAPGVCICDAPARAMVQEMKQFNGRYGCGFCLHMGEIVPKGKGFTRVYPHSTEYPQLRTHDQTTNQASAAIQSDTDVNGVKGPSQLLLLPNFDIIKHFVPEYMHSVCLGVTKQFVRIWCDSKNSALPFYLQPKVIQQIDSSLLTIHPPHEVKRCPRSLSERHFWKASEWRAFLFFYSPILLKTVLPPLYYNHWLLLVFSIYTLLQDHIQKADLLHASSCLTRFVVEVQELYGKCYVSYNVHCLTHLSNAVDMWGPLWANSSFLYEDTIGTLLEMFNGTQAVPEHIFKRFFNTKTLMHHTELFNNANDDVCDLFNKLVNKDNIVSKSYKVGSGARVVGNYTTRVLTLGESILFGNDIQASVKEFKRCFIHHTLYTTEMYAANFKRNNSCVALKTGEHGSIKSILLCKPNCGCLSACKCEEVYLHIFRFKKDSRQLRIYDDFATVNTAKQIVKFRKTHEILLCKPNDILCKCFCYVHDESIILIKMPVLENV</sequence>
<dbReference type="AlphaFoldDB" id="A0AA47P8W4"/>
<dbReference type="Pfam" id="PF02992">
    <property type="entry name" value="Transposase_21"/>
    <property type="match status" value="1"/>
</dbReference>
<dbReference type="PANTHER" id="PTHR46579:SF1">
    <property type="entry name" value="F5_8 TYPE C DOMAIN-CONTAINING PROTEIN"/>
    <property type="match status" value="1"/>
</dbReference>
<gene>
    <name evidence="1" type="ORF">N1851_002163</name>
</gene>
<comment type="caution">
    <text evidence="1">The sequence shown here is derived from an EMBL/GenBank/DDBJ whole genome shotgun (WGS) entry which is preliminary data.</text>
</comment>
<dbReference type="PANTHER" id="PTHR46579">
    <property type="entry name" value="F5/8 TYPE C DOMAIN-CONTAINING PROTEIN-RELATED"/>
    <property type="match status" value="1"/>
</dbReference>
<evidence type="ECO:0000313" key="1">
    <source>
        <dbReference type="EMBL" id="KAK0155436.1"/>
    </source>
</evidence>
<organism evidence="1 2">
    <name type="scientific">Merluccius polli</name>
    <name type="common">Benguela hake</name>
    <name type="synonym">Merluccius cadenati</name>
    <dbReference type="NCBI Taxonomy" id="89951"/>
    <lineage>
        <taxon>Eukaryota</taxon>
        <taxon>Metazoa</taxon>
        <taxon>Chordata</taxon>
        <taxon>Craniata</taxon>
        <taxon>Vertebrata</taxon>
        <taxon>Euteleostomi</taxon>
        <taxon>Actinopterygii</taxon>
        <taxon>Neopterygii</taxon>
        <taxon>Teleostei</taxon>
        <taxon>Neoteleostei</taxon>
        <taxon>Acanthomorphata</taxon>
        <taxon>Zeiogadaria</taxon>
        <taxon>Gadariae</taxon>
        <taxon>Gadiformes</taxon>
        <taxon>Gadoidei</taxon>
        <taxon>Merlucciidae</taxon>
        <taxon>Merluccius</taxon>
    </lineage>
</organism>